<reference evidence="1" key="2">
    <citation type="submission" date="2020-09" db="EMBL/GenBank/DDBJ databases">
        <authorList>
            <person name="Sun Q."/>
            <person name="Kim S."/>
        </authorList>
    </citation>
    <scope>NUCLEOTIDE SEQUENCE</scope>
    <source>
        <strain evidence="1">KCTC 12988</strain>
    </source>
</reference>
<dbReference type="AlphaFoldDB" id="A0A918WMU3"/>
<dbReference type="InterPro" id="IPR036116">
    <property type="entry name" value="FN3_sf"/>
</dbReference>
<sequence length="702" mass="73328">MIITRYIGFATLLATASVNGELVVYEGFDYNAGDPIWDLNGGSGWNGAWLGTDTDANGRGIPAVGEGLSFSRLNSSGGSYVRPQRYGVSESSRSVSEESQAALTADGSTIWFSVLMKANPGGSTGGYAANSHAAIVFGDASLTTANPATTPPAIATGGNAVGLSFDGDGSATSAIGIHGVTYSAGVLTADSVDGRIVVGDSTVLIVGKIEWAEVGSDDVMSLYRVADAAAELPEAFSVMAVDLDQSVFDIVAIAGGQTEIFDEIRMGSSVEDVLPLDTVTPFPNPMSFATAPTAISDSEITMTASTAVSDNPVEYLFSNTTLATDSGWQASPTFTGTGLTPDTPYSYTVIARETSASLIETAPSNAATVWTFPEVTGDEILATVFAGRSVSGTTATITDFIVNGVQDPGSLTVDSVADSTITVLDLFDSADAQNHFAPRTSTNSAHWQVDVPLVVDAQPVVMGNVELNVRSFSSSGAWKTVAQGNGLQEHYITLELFDSSEASLGSEQILATENFQYDWKAVFTTFDGIELAAGESYTLNILVSGPDPANPANAGNYVGLDSIRVLTESASGSSFADWQESYFPGENDEAIVGPNADPDSDGIDNLAEYGLNSDPTDPSDQPAIVVSTDETELSISYPTVAAATDISYTVEWSTNLEDWFTAGVVEVLGPDPAVDSDYPVIKASLAKDTDKVKFMRVSIEQL</sequence>
<dbReference type="Proteomes" id="UP000644507">
    <property type="component" value="Unassembled WGS sequence"/>
</dbReference>
<accession>A0A918WMU3</accession>
<dbReference type="RefSeq" id="WP_189570535.1">
    <property type="nucleotide sequence ID" value="NZ_BMXI01000011.1"/>
</dbReference>
<gene>
    <name evidence="1" type="ORF">GCM10007100_25780</name>
</gene>
<keyword evidence="2" id="KW-1185">Reference proteome</keyword>
<reference evidence="1" key="1">
    <citation type="journal article" date="2014" name="Int. J. Syst. Evol. Microbiol.">
        <title>Complete genome sequence of Corynebacterium casei LMG S-19264T (=DSM 44701T), isolated from a smear-ripened cheese.</title>
        <authorList>
            <consortium name="US DOE Joint Genome Institute (JGI-PGF)"/>
            <person name="Walter F."/>
            <person name="Albersmeier A."/>
            <person name="Kalinowski J."/>
            <person name="Ruckert C."/>
        </authorList>
    </citation>
    <scope>NUCLEOTIDE SEQUENCE</scope>
    <source>
        <strain evidence="1">KCTC 12988</strain>
    </source>
</reference>
<proteinExistence type="predicted"/>
<dbReference type="EMBL" id="BMXI01000011">
    <property type="protein sequence ID" value="GHC57777.1"/>
    <property type="molecule type" value="Genomic_DNA"/>
</dbReference>
<dbReference type="SUPFAM" id="SSF49265">
    <property type="entry name" value="Fibronectin type III"/>
    <property type="match status" value="1"/>
</dbReference>
<evidence type="ECO:0000313" key="2">
    <source>
        <dbReference type="Proteomes" id="UP000644507"/>
    </source>
</evidence>
<evidence type="ECO:0000313" key="1">
    <source>
        <dbReference type="EMBL" id="GHC57777.1"/>
    </source>
</evidence>
<protein>
    <submittedName>
        <fullName evidence="1">Uncharacterized protein</fullName>
    </submittedName>
</protein>
<name>A0A918WMU3_9BACT</name>
<organism evidence="1 2">
    <name type="scientific">Roseibacillus persicicus</name>
    <dbReference type="NCBI Taxonomy" id="454148"/>
    <lineage>
        <taxon>Bacteria</taxon>
        <taxon>Pseudomonadati</taxon>
        <taxon>Verrucomicrobiota</taxon>
        <taxon>Verrucomicrobiia</taxon>
        <taxon>Verrucomicrobiales</taxon>
        <taxon>Verrucomicrobiaceae</taxon>
        <taxon>Roseibacillus</taxon>
    </lineage>
</organism>
<comment type="caution">
    <text evidence="1">The sequence shown here is derived from an EMBL/GenBank/DDBJ whole genome shotgun (WGS) entry which is preliminary data.</text>
</comment>